<dbReference type="HOGENOM" id="CLU_2097160_0_0_1"/>
<feature type="region of interest" description="Disordered" evidence="1">
    <location>
        <begin position="83"/>
        <end position="116"/>
    </location>
</feature>
<evidence type="ECO:0000313" key="3">
    <source>
        <dbReference type="Proteomes" id="UP000053593"/>
    </source>
</evidence>
<protein>
    <submittedName>
        <fullName evidence="2">Uncharacterized protein</fullName>
    </submittedName>
</protein>
<keyword evidence="3" id="KW-1185">Reference proteome</keyword>
<dbReference type="EMBL" id="KN834826">
    <property type="protein sequence ID" value="KIK53663.1"/>
    <property type="molecule type" value="Genomic_DNA"/>
</dbReference>
<evidence type="ECO:0000256" key="1">
    <source>
        <dbReference type="SAM" id="MobiDB-lite"/>
    </source>
</evidence>
<name>A0A0D0CFE1_9AGAR</name>
<proteinExistence type="predicted"/>
<accession>A0A0D0CFE1</accession>
<evidence type="ECO:0000313" key="2">
    <source>
        <dbReference type="EMBL" id="KIK53663.1"/>
    </source>
</evidence>
<feature type="region of interest" description="Disordered" evidence="1">
    <location>
        <begin position="34"/>
        <end position="60"/>
    </location>
</feature>
<sequence>MPSIHQPGPQPRLLDMTQLADLLAKNNSHNHQTLPAIFKPRTNPRPAVSTDVGTNYPHEMPHGRLNNLGWRNWREDLRGHRDCQDHKDYKGLMGQRDHQGHQDLLDPQDHRDLWEN</sequence>
<dbReference type="Proteomes" id="UP000053593">
    <property type="component" value="Unassembled WGS sequence"/>
</dbReference>
<organism evidence="2 3">
    <name type="scientific">Collybiopsis luxurians FD-317 M1</name>
    <dbReference type="NCBI Taxonomy" id="944289"/>
    <lineage>
        <taxon>Eukaryota</taxon>
        <taxon>Fungi</taxon>
        <taxon>Dikarya</taxon>
        <taxon>Basidiomycota</taxon>
        <taxon>Agaricomycotina</taxon>
        <taxon>Agaricomycetes</taxon>
        <taxon>Agaricomycetidae</taxon>
        <taxon>Agaricales</taxon>
        <taxon>Marasmiineae</taxon>
        <taxon>Omphalotaceae</taxon>
        <taxon>Collybiopsis</taxon>
        <taxon>Collybiopsis luxurians</taxon>
    </lineage>
</organism>
<reference evidence="2 3" key="1">
    <citation type="submission" date="2014-04" db="EMBL/GenBank/DDBJ databases">
        <title>Evolutionary Origins and Diversification of the Mycorrhizal Mutualists.</title>
        <authorList>
            <consortium name="DOE Joint Genome Institute"/>
            <consortium name="Mycorrhizal Genomics Consortium"/>
            <person name="Kohler A."/>
            <person name="Kuo A."/>
            <person name="Nagy L.G."/>
            <person name="Floudas D."/>
            <person name="Copeland A."/>
            <person name="Barry K.W."/>
            <person name="Cichocki N."/>
            <person name="Veneault-Fourrey C."/>
            <person name="LaButti K."/>
            <person name="Lindquist E.A."/>
            <person name="Lipzen A."/>
            <person name="Lundell T."/>
            <person name="Morin E."/>
            <person name="Murat C."/>
            <person name="Riley R."/>
            <person name="Ohm R."/>
            <person name="Sun H."/>
            <person name="Tunlid A."/>
            <person name="Henrissat B."/>
            <person name="Grigoriev I.V."/>
            <person name="Hibbett D.S."/>
            <person name="Martin F."/>
        </authorList>
    </citation>
    <scope>NUCLEOTIDE SEQUENCE [LARGE SCALE GENOMIC DNA]</scope>
    <source>
        <strain evidence="2 3">FD-317 M1</strain>
    </source>
</reference>
<dbReference type="AlphaFoldDB" id="A0A0D0CFE1"/>
<gene>
    <name evidence="2" type="ORF">GYMLUDRAFT_63624</name>
</gene>